<evidence type="ECO:0000313" key="1">
    <source>
        <dbReference type="EMBL" id="PYD36606.1"/>
    </source>
</evidence>
<name>A0A318NYE3_SERPL</name>
<reference evidence="1 2" key="1">
    <citation type="submission" date="2017-11" db="EMBL/GenBank/DDBJ databases">
        <title>Genome sequence of the oocydin A producing rhizobacterium Serratia plymuthica 4Rx5.</title>
        <authorList>
            <person name="Matilla M.A."/>
            <person name="Udaondo Z."/>
            <person name="Salmond G.P.C."/>
        </authorList>
    </citation>
    <scope>NUCLEOTIDE SEQUENCE [LARGE SCALE GENOMIC DNA]</scope>
    <source>
        <strain evidence="1 2">4Rx5</strain>
    </source>
</reference>
<evidence type="ECO:0000313" key="2">
    <source>
        <dbReference type="Proteomes" id="UP000248196"/>
    </source>
</evidence>
<dbReference type="Proteomes" id="UP000248196">
    <property type="component" value="Unassembled WGS sequence"/>
</dbReference>
<dbReference type="EMBL" id="PESE01000011">
    <property type="protein sequence ID" value="PYD36606.1"/>
    <property type="molecule type" value="Genomic_DNA"/>
</dbReference>
<proteinExistence type="predicted"/>
<protein>
    <submittedName>
        <fullName evidence="1">Replication protein</fullName>
    </submittedName>
</protein>
<sequence length="281" mass="32531">MIALRKIGYTPYTRRNDPTFVPKPMRITPRSESREALNALSLAMAANCDYNPESAYPFEVMCSAEDLAKAMGVLHVYDDGRKAYDIALNALNVLDELKYCIIQREIDPDVGQNKPMRIWLTPEFFLSRGMTIEEVRSLLHKFRQWAIKHGLTEGLKRKYERHLLRMARFGIDIDDRHSLKNMLKKVRRQVVSPELLNDKNAVVIDLGAHLDKLNRTQKSQRDNKPNKRPFYQAFIKWSTGGQVATHQVINLQMSLTSERPELLNTDSETFYRILLERAGII</sequence>
<comment type="caution">
    <text evidence="1">The sequence shown here is derived from an EMBL/GenBank/DDBJ whole genome shotgun (WGS) entry which is preliminary data.</text>
</comment>
<organism evidence="1 2">
    <name type="scientific">Serratia plymuthica</name>
    <dbReference type="NCBI Taxonomy" id="82996"/>
    <lineage>
        <taxon>Bacteria</taxon>
        <taxon>Pseudomonadati</taxon>
        <taxon>Pseudomonadota</taxon>
        <taxon>Gammaproteobacteria</taxon>
        <taxon>Enterobacterales</taxon>
        <taxon>Yersiniaceae</taxon>
        <taxon>Serratia</taxon>
    </lineage>
</organism>
<accession>A0A318NYE3</accession>
<gene>
    <name evidence="1" type="ORF">CT690_23975</name>
</gene>
<dbReference type="AlphaFoldDB" id="A0A318NYE3"/>